<dbReference type="EMBL" id="AQGS01000079">
    <property type="protein sequence ID" value="EPS43342.1"/>
    <property type="molecule type" value="Genomic_DNA"/>
</dbReference>
<protein>
    <submittedName>
        <fullName evidence="6">Uncharacterized protein</fullName>
    </submittedName>
</protein>
<organism evidence="6 7">
    <name type="scientific">Dactylellina haptotyla (strain CBS 200.50)</name>
    <name type="common">Nematode-trapping fungus</name>
    <name type="synonym">Monacrosporium haptotylum</name>
    <dbReference type="NCBI Taxonomy" id="1284197"/>
    <lineage>
        <taxon>Eukaryota</taxon>
        <taxon>Fungi</taxon>
        <taxon>Dikarya</taxon>
        <taxon>Ascomycota</taxon>
        <taxon>Pezizomycotina</taxon>
        <taxon>Orbiliomycetes</taxon>
        <taxon>Orbiliales</taxon>
        <taxon>Orbiliaceae</taxon>
        <taxon>Dactylellina</taxon>
    </lineage>
</organism>
<dbReference type="AlphaFoldDB" id="S8C6M8"/>
<dbReference type="SUPFAM" id="SSF53335">
    <property type="entry name" value="S-adenosyl-L-methionine-dependent methyltransferases"/>
    <property type="match status" value="1"/>
</dbReference>
<dbReference type="OMA" id="PLPANWG"/>
<accession>S8C6M8</accession>
<dbReference type="InterPro" id="IPR036388">
    <property type="entry name" value="WH-like_DNA-bd_sf"/>
</dbReference>
<proteinExistence type="predicted"/>
<evidence type="ECO:0000256" key="1">
    <source>
        <dbReference type="ARBA" id="ARBA00022603"/>
    </source>
</evidence>
<reference evidence="7" key="2">
    <citation type="submission" date="2013-04" db="EMBL/GenBank/DDBJ databases">
        <title>Genomic mechanisms accounting for the adaptation to parasitism in nematode-trapping fungi.</title>
        <authorList>
            <person name="Ahren D.G."/>
        </authorList>
    </citation>
    <scope>NUCLEOTIDE SEQUENCE [LARGE SCALE GENOMIC DNA]</scope>
    <source>
        <strain evidence="7">CBS 200.50</strain>
    </source>
</reference>
<dbReference type="Pfam" id="PF00891">
    <property type="entry name" value="Methyltransf_2"/>
    <property type="match status" value="1"/>
</dbReference>
<dbReference type="OrthoDB" id="2410195at2759"/>
<comment type="caution">
    <text evidence="6">The sequence shown here is derived from an EMBL/GenBank/DDBJ whole genome shotgun (WGS) entry which is preliminary data.</text>
</comment>
<evidence type="ECO:0000256" key="3">
    <source>
        <dbReference type="ARBA" id="ARBA00022691"/>
    </source>
</evidence>
<dbReference type="Gene3D" id="1.10.10.10">
    <property type="entry name" value="Winged helix-like DNA-binding domain superfamily/Winged helix DNA-binding domain"/>
    <property type="match status" value="1"/>
</dbReference>
<dbReference type="InterPro" id="IPR016461">
    <property type="entry name" value="COMT-like"/>
</dbReference>
<dbReference type="eggNOG" id="KOG3178">
    <property type="taxonomic scope" value="Eukaryota"/>
</dbReference>
<dbReference type="HOGENOM" id="CLU_005533_0_1_1"/>
<dbReference type="Pfam" id="PF08100">
    <property type="entry name" value="Dimerisation"/>
    <property type="match status" value="1"/>
</dbReference>
<keyword evidence="7" id="KW-1185">Reference proteome</keyword>
<evidence type="ECO:0000313" key="7">
    <source>
        <dbReference type="Proteomes" id="UP000015100"/>
    </source>
</evidence>
<sequence length="489" mass="54279">MHTTTSMDGTTQQLLDLSELIQTAVADYAAAKSSKPENVEGSLPSHALFEAQKILLSAAGMITALVSNPSLRVMEVALQHFESRSLHLAASLRIPEILEERGDAGCDIKDLAARVGVESKKLSRVMRCLCSTHIFREISDDVFANNDISASLVNNEPLRAYILLCAQYTYTASDHLPRVLTDPVKGPSYAVDVTAFQDAVGTKSSMWSWLEETTKVKDIIAGNNGTDGAPSPYPGIVGTEFEKYVKETNDGQDDQRLIPRPEHAIFNLAMIGGGRVSGEAHLYDFPWSSLGKATVVDVGGGMGGFCLGLSHLYPDLSFIVQDRRQVIRKGEGELWPQENPKALQQGRIKFLEHDFFNVNPVKDAEIYWMRYILHDWADDYCVNILKGIKEAMGPRSKLLICEQVMNTTLGDPQLPSAPAILPANYGYFTRYSHTRDLELMAFMNGIERKPTEFRNLIEKAGLHLNKFWKTRSQVGLIEVVLPDSELRST</sequence>
<evidence type="ECO:0000259" key="5">
    <source>
        <dbReference type="Pfam" id="PF08100"/>
    </source>
</evidence>
<gene>
    <name evidence="6" type="ORF">H072_2599</name>
</gene>
<feature type="domain" description="O-methyltransferase C-terminal" evidence="4">
    <location>
        <begin position="266"/>
        <end position="462"/>
    </location>
</feature>
<feature type="domain" description="O-methyltransferase dimerisation" evidence="5">
    <location>
        <begin position="74"/>
        <end position="154"/>
    </location>
</feature>
<dbReference type="SUPFAM" id="SSF46785">
    <property type="entry name" value="Winged helix' DNA-binding domain"/>
    <property type="match status" value="1"/>
</dbReference>
<keyword evidence="3" id="KW-0949">S-adenosyl-L-methionine</keyword>
<dbReference type="InterPro" id="IPR001077">
    <property type="entry name" value="COMT_C"/>
</dbReference>
<keyword evidence="2" id="KW-0808">Transferase</keyword>
<name>S8C6M8_DACHA</name>
<reference evidence="6 7" key="1">
    <citation type="journal article" date="2013" name="PLoS Genet.">
        <title>Genomic mechanisms accounting for the adaptation to parasitism in nematode-trapping fungi.</title>
        <authorList>
            <person name="Meerupati T."/>
            <person name="Andersson K.M."/>
            <person name="Friman E."/>
            <person name="Kumar D."/>
            <person name="Tunlid A."/>
            <person name="Ahren D."/>
        </authorList>
    </citation>
    <scope>NUCLEOTIDE SEQUENCE [LARGE SCALE GENOMIC DNA]</scope>
    <source>
        <strain evidence="6 7">CBS 200.50</strain>
    </source>
</reference>
<evidence type="ECO:0000256" key="2">
    <source>
        <dbReference type="ARBA" id="ARBA00022679"/>
    </source>
</evidence>
<dbReference type="STRING" id="1284197.S8C6M8"/>
<dbReference type="Proteomes" id="UP000015100">
    <property type="component" value="Unassembled WGS sequence"/>
</dbReference>
<dbReference type="GO" id="GO:0032259">
    <property type="term" value="P:methylation"/>
    <property type="evidence" value="ECO:0007669"/>
    <property type="project" value="UniProtKB-KW"/>
</dbReference>
<keyword evidence="1" id="KW-0489">Methyltransferase</keyword>
<dbReference type="PROSITE" id="PS51683">
    <property type="entry name" value="SAM_OMT_II"/>
    <property type="match status" value="1"/>
</dbReference>
<dbReference type="InterPro" id="IPR012967">
    <property type="entry name" value="COMT_dimerisation"/>
</dbReference>
<dbReference type="GO" id="GO:0008171">
    <property type="term" value="F:O-methyltransferase activity"/>
    <property type="evidence" value="ECO:0007669"/>
    <property type="project" value="InterPro"/>
</dbReference>
<dbReference type="PANTHER" id="PTHR43712:SF2">
    <property type="entry name" value="O-METHYLTRANSFERASE CICE"/>
    <property type="match status" value="1"/>
</dbReference>
<dbReference type="InterPro" id="IPR029063">
    <property type="entry name" value="SAM-dependent_MTases_sf"/>
</dbReference>
<evidence type="ECO:0000259" key="4">
    <source>
        <dbReference type="Pfam" id="PF00891"/>
    </source>
</evidence>
<dbReference type="GO" id="GO:0046983">
    <property type="term" value="F:protein dimerization activity"/>
    <property type="evidence" value="ECO:0007669"/>
    <property type="project" value="InterPro"/>
</dbReference>
<dbReference type="Gene3D" id="3.40.50.150">
    <property type="entry name" value="Vaccinia Virus protein VP39"/>
    <property type="match status" value="1"/>
</dbReference>
<dbReference type="PANTHER" id="PTHR43712">
    <property type="entry name" value="PUTATIVE (AFU_ORTHOLOGUE AFUA_4G14580)-RELATED"/>
    <property type="match status" value="1"/>
</dbReference>
<evidence type="ECO:0000313" key="6">
    <source>
        <dbReference type="EMBL" id="EPS43342.1"/>
    </source>
</evidence>
<dbReference type="InterPro" id="IPR036390">
    <property type="entry name" value="WH_DNA-bd_sf"/>
</dbReference>